<keyword evidence="1 10" id="KW-1003">Cell membrane</keyword>
<dbReference type="PATRIC" id="fig|520762.4.peg.1552"/>
<comment type="similarity">
    <text evidence="10">Belongs to the glycosyltransferase 28 family. MurG subfamily.</text>
</comment>
<dbReference type="GO" id="GO:0009252">
    <property type="term" value="P:peptidoglycan biosynthetic process"/>
    <property type="evidence" value="ECO:0007669"/>
    <property type="project" value="UniProtKB-UniRule"/>
</dbReference>
<dbReference type="CDD" id="cd03785">
    <property type="entry name" value="GT28_MurG"/>
    <property type="match status" value="1"/>
</dbReference>
<dbReference type="NCBIfam" id="TIGR01133">
    <property type="entry name" value="murG"/>
    <property type="match status" value="1"/>
</dbReference>
<dbReference type="PANTHER" id="PTHR21015">
    <property type="entry name" value="UDP-N-ACETYLGLUCOSAMINE--N-ACETYLMURAMYL-(PENTAPEPTIDE) PYROPHOSPHORYL-UNDECAPRENOL N-ACETYLGLUCOSAMINE TRANSFERASE 1"/>
    <property type="match status" value="1"/>
</dbReference>
<evidence type="ECO:0000259" key="11">
    <source>
        <dbReference type="Pfam" id="PF03033"/>
    </source>
</evidence>
<sequence>MRVLIAGGGTGGHIYPAIAIANKIQDSMKNAQILFVGTEKGLERELVPKAGYRLETITISGFKRKLSMDTLKSIRDLFWGIKDAVSLIKKFKPDIVIGTGGYVCGPVVFVASLMNIKTLIHEQNVIPGVTNKILGRFVNKILVSFEDSKKYFHDRSKIVVTGNPVRNDFIHFDKEQLRKELNIHDHRLVVTSFGGSRGAEKINDVMIEVIKGLNDRKDIHIFHITGEIHYHGVMEKLKKAQFVFGSNISVQPYAHDMPKLMGASDLIISRAGAITLAEITAMGLPSILIPSPYVTNNHQEHNARLLEKNGAAVVLLEKGLNDKNIVDLLQLFLKDRQRLEDMAFKSKTLGKTNATDVIYANILNLINGDNVCI</sequence>
<dbReference type="UniPathway" id="UPA00219"/>
<dbReference type="Proteomes" id="UP000070456">
    <property type="component" value="Unassembled WGS sequence"/>
</dbReference>
<keyword evidence="14" id="KW-1185">Reference proteome</keyword>
<comment type="caution">
    <text evidence="10">Lacks conserved residue(s) required for the propagation of feature annotation.</text>
</comment>
<dbReference type="GO" id="GO:0071555">
    <property type="term" value="P:cell wall organization"/>
    <property type="evidence" value="ECO:0007669"/>
    <property type="project" value="UniProtKB-KW"/>
</dbReference>
<evidence type="ECO:0000256" key="9">
    <source>
        <dbReference type="ARBA" id="ARBA00023316"/>
    </source>
</evidence>
<keyword evidence="7 10" id="KW-0472">Membrane</keyword>
<evidence type="ECO:0000256" key="6">
    <source>
        <dbReference type="ARBA" id="ARBA00022984"/>
    </source>
</evidence>
<dbReference type="InterPro" id="IPR004276">
    <property type="entry name" value="GlycoTrans_28_N"/>
</dbReference>
<feature type="domain" description="Glycosyltransferase family 28 N-terminal" evidence="11">
    <location>
        <begin position="3"/>
        <end position="142"/>
    </location>
</feature>
<keyword evidence="6 10" id="KW-0573">Peptidoglycan synthesis</keyword>
<feature type="domain" description="Glycosyl transferase family 28 C-terminal" evidence="12">
    <location>
        <begin position="191"/>
        <end position="355"/>
    </location>
</feature>
<dbReference type="InterPro" id="IPR006009">
    <property type="entry name" value="GlcNAc_MurG"/>
</dbReference>
<dbReference type="GO" id="GO:0005886">
    <property type="term" value="C:plasma membrane"/>
    <property type="evidence" value="ECO:0007669"/>
    <property type="project" value="UniProtKB-SubCell"/>
</dbReference>
<dbReference type="PANTHER" id="PTHR21015:SF22">
    <property type="entry name" value="GLYCOSYLTRANSFERASE"/>
    <property type="match status" value="1"/>
</dbReference>
<dbReference type="RefSeq" id="WP_068555994.1">
    <property type="nucleotide sequence ID" value="NZ_LOEE01000030.1"/>
</dbReference>
<dbReference type="EMBL" id="LOEE01000030">
    <property type="protein sequence ID" value="KXG75931.1"/>
    <property type="molecule type" value="Genomic_DNA"/>
</dbReference>
<evidence type="ECO:0000256" key="1">
    <source>
        <dbReference type="ARBA" id="ARBA00022475"/>
    </source>
</evidence>
<evidence type="ECO:0000259" key="12">
    <source>
        <dbReference type="Pfam" id="PF04101"/>
    </source>
</evidence>
<dbReference type="GO" id="GO:0005975">
    <property type="term" value="P:carbohydrate metabolic process"/>
    <property type="evidence" value="ECO:0007669"/>
    <property type="project" value="InterPro"/>
</dbReference>
<evidence type="ECO:0000313" key="13">
    <source>
        <dbReference type="EMBL" id="KXG75931.1"/>
    </source>
</evidence>
<keyword evidence="3 10" id="KW-0328">Glycosyltransferase</keyword>
<dbReference type="EC" id="2.4.1.227" evidence="10"/>
<reference evidence="13 14" key="1">
    <citation type="submission" date="2015-12" db="EMBL/GenBank/DDBJ databases">
        <title>Draft genome sequence of the thermoanaerobe Thermotalea metallivorans, an isolate from the runoff channel of the Great Artesian Basin, Australia.</title>
        <authorList>
            <person name="Patel B.K."/>
        </authorList>
    </citation>
    <scope>NUCLEOTIDE SEQUENCE [LARGE SCALE GENOMIC DNA]</scope>
    <source>
        <strain evidence="13 14">B2-1</strain>
    </source>
</reference>
<evidence type="ECO:0000256" key="4">
    <source>
        <dbReference type="ARBA" id="ARBA00022679"/>
    </source>
</evidence>
<comment type="subcellular location">
    <subcellularLocation>
        <location evidence="10">Cell membrane</location>
        <topology evidence="10">Peripheral membrane protein</topology>
        <orientation evidence="10">Cytoplasmic side</orientation>
    </subcellularLocation>
</comment>
<name>A0A140L5V6_9FIRM</name>
<organism evidence="13 14">
    <name type="scientific">Thermotalea metallivorans</name>
    <dbReference type="NCBI Taxonomy" id="520762"/>
    <lineage>
        <taxon>Bacteria</taxon>
        <taxon>Bacillati</taxon>
        <taxon>Bacillota</taxon>
        <taxon>Clostridia</taxon>
        <taxon>Peptostreptococcales</taxon>
        <taxon>Thermotaleaceae</taxon>
        <taxon>Thermotalea</taxon>
    </lineage>
</organism>
<dbReference type="Gene3D" id="3.40.50.2000">
    <property type="entry name" value="Glycogen Phosphorylase B"/>
    <property type="match status" value="2"/>
</dbReference>
<dbReference type="HAMAP" id="MF_00033">
    <property type="entry name" value="MurG"/>
    <property type="match status" value="1"/>
</dbReference>
<evidence type="ECO:0000256" key="3">
    <source>
        <dbReference type="ARBA" id="ARBA00022676"/>
    </source>
</evidence>
<keyword evidence="9 10" id="KW-0961">Cell wall biogenesis/degradation</keyword>
<feature type="binding site" evidence="10">
    <location>
        <position position="166"/>
    </location>
    <ligand>
        <name>UDP-N-acetyl-alpha-D-glucosamine</name>
        <dbReference type="ChEBI" id="CHEBI:57705"/>
    </ligand>
</feature>
<dbReference type="GO" id="GO:0051301">
    <property type="term" value="P:cell division"/>
    <property type="evidence" value="ECO:0007669"/>
    <property type="project" value="UniProtKB-KW"/>
</dbReference>
<keyword evidence="5 10" id="KW-0133">Cell shape</keyword>
<evidence type="ECO:0000256" key="2">
    <source>
        <dbReference type="ARBA" id="ARBA00022618"/>
    </source>
</evidence>
<feature type="binding site" evidence="10">
    <location>
        <position position="124"/>
    </location>
    <ligand>
        <name>UDP-N-acetyl-alpha-D-glucosamine</name>
        <dbReference type="ChEBI" id="CHEBI:57705"/>
    </ligand>
</feature>
<dbReference type="GO" id="GO:0008360">
    <property type="term" value="P:regulation of cell shape"/>
    <property type="evidence" value="ECO:0007669"/>
    <property type="project" value="UniProtKB-KW"/>
</dbReference>
<comment type="catalytic activity">
    <reaction evidence="10">
        <text>di-trans,octa-cis-undecaprenyl diphospho-N-acetyl-alpha-D-muramoyl-L-alanyl-D-glutamyl-meso-2,6-diaminopimeloyl-D-alanyl-D-alanine + UDP-N-acetyl-alpha-D-glucosamine = di-trans,octa-cis-undecaprenyl diphospho-[N-acetyl-alpha-D-glucosaminyl-(1-&gt;4)]-N-acetyl-alpha-D-muramoyl-L-alanyl-D-glutamyl-meso-2,6-diaminopimeloyl-D-alanyl-D-alanine + UDP + H(+)</text>
        <dbReference type="Rhea" id="RHEA:31227"/>
        <dbReference type="ChEBI" id="CHEBI:15378"/>
        <dbReference type="ChEBI" id="CHEBI:57705"/>
        <dbReference type="ChEBI" id="CHEBI:58223"/>
        <dbReference type="ChEBI" id="CHEBI:61387"/>
        <dbReference type="ChEBI" id="CHEBI:61388"/>
        <dbReference type="EC" id="2.4.1.227"/>
    </reaction>
</comment>
<evidence type="ECO:0000256" key="5">
    <source>
        <dbReference type="ARBA" id="ARBA00022960"/>
    </source>
</evidence>
<dbReference type="AlphaFoldDB" id="A0A140L5V6"/>
<comment type="caution">
    <text evidence="13">The sequence shown here is derived from an EMBL/GenBank/DDBJ whole genome shotgun (WGS) entry which is preliminary data.</text>
</comment>
<accession>A0A140L5V6</accession>
<feature type="binding site" evidence="10">
    <location>
        <position position="299"/>
    </location>
    <ligand>
        <name>UDP-N-acetyl-alpha-D-glucosamine</name>
        <dbReference type="ChEBI" id="CHEBI:57705"/>
    </ligand>
</feature>
<evidence type="ECO:0000313" key="14">
    <source>
        <dbReference type="Proteomes" id="UP000070456"/>
    </source>
</evidence>
<dbReference type="Pfam" id="PF03033">
    <property type="entry name" value="Glyco_transf_28"/>
    <property type="match status" value="1"/>
</dbReference>
<evidence type="ECO:0000256" key="10">
    <source>
        <dbReference type="HAMAP-Rule" id="MF_00033"/>
    </source>
</evidence>
<feature type="binding site" evidence="10">
    <location>
        <begin position="10"/>
        <end position="12"/>
    </location>
    <ligand>
        <name>UDP-N-acetyl-alpha-D-glucosamine</name>
        <dbReference type="ChEBI" id="CHEBI:57705"/>
    </ligand>
</feature>
<comment type="function">
    <text evidence="10">Cell wall formation. Catalyzes the transfer of a GlcNAc subunit on undecaprenyl-pyrophosphoryl-MurNAc-pentapeptide (lipid intermediate I) to form undecaprenyl-pyrophosphoryl-MurNAc-(pentapeptide)GlcNAc (lipid intermediate II).</text>
</comment>
<dbReference type="GO" id="GO:0050511">
    <property type="term" value="F:undecaprenyldiphospho-muramoylpentapeptide beta-N-acetylglucosaminyltransferase activity"/>
    <property type="evidence" value="ECO:0007669"/>
    <property type="project" value="UniProtKB-UniRule"/>
</dbReference>
<dbReference type="Pfam" id="PF04101">
    <property type="entry name" value="Glyco_tran_28_C"/>
    <property type="match status" value="1"/>
</dbReference>
<keyword evidence="8 10" id="KW-0131">Cell cycle</keyword>
<protein>
    <recommendedName>
        <fullName evidence="10">UDP-N-acetylglucosamine--N-acetylmuramyl-(pentapeptide) pyrophosphoryl-undecaprenol N-acetylglucosamine transferase</fullName>
        <ecNumber evidence="10">2.4.1.227</ecNumber>
    </recommendedName>
    <alternativeName>
        <fullName evidence="10">Undecaprenyl-PP-MurNAc-pentapeptide-UDPGlcNAc GlcNAc transferase</fullName>
    </alternativeName>
</protein>
<dbReference type="STRING" id="520762.AN619_13940"/>
<comment type="pathway">
    <text evidence="10">Cell wall biogenesis; peptidoglycan biosynthesis.</text>
</comment>
<evidence type="ECO:0000256" key="8">
    <source>
        <dbReference type="ARBA" id="ARBA00023306"/>
    </source>
</evidence>
<gene>
    <name evidence="10 13" type="primary">murG</name>
    <name evidence="13" type="ORF">AN619_13940</name>
</gene>
<proteinExistence type="inferred from homology"/>
<dbReference type="OrthoDB" id="9808936at2"/>
<dbReference type="GO" id="GO:0051991">
    <property type="term" value="F:UDP-N-acetyl-D-glucosamine:N-acetylmuramoyl-L-alanyl-D-glutamyl-meso-2,6-diaminopimelyl-D-alanyl-D-alanine-diphosphoundecaprenol 4-beta-N-acetylglucosaminlytransferase activity"/>
    <property type="evidence" value="ECO:0007669"/>
    <property type="project" value="RHEA"/>
</dbReference>
<keyword evidence="4 10" id="KW-0808">Transferase</keyword>
<feature type="binding site" evidence="10">
    <location>
        <position position="196"/>
    </location>
    <ligand>
        <name>UDP-N-acetyl-alpha-D-glucosamine</name>
        <dbReference type="ChEBI" id="CHEBI:57705"/>
    </ligand>
</feature>
<evidence type="ECO:0000256" key="7">
    <source>
        <dbReference type="ARBA" id="ARBA00023136"/>
    </source>
</evidence>
<keyword evidence="2 10" id="KW-0132">Cell division</keyword>
<dbReference type="SUPFAM" id="SSF53756">
    <property type="entry name" value="UDP-Glycosyltransferase/glycogen phosphorylase"/>
    <property type="match status" value="1"/>
</dbReference>
<dbReference type="InterPro" id="IPR007235">
    <property type="entry name" value="Glyco_trans_28_C"/>
</dbReference>